<organism evidence="2 3">
    <name type="scientific">Coemansia asiatica</name>
    <dbReference type="NCBI Taxonomy" id="1052880"/>
    <lineage>
        <taxon>Eukaryota</taxon>
        <taxon>Fungi</taxon>
        <taxon>Fungi incertae sedis</taxon>
        <taxon>Zoopagomycota</taxon>
        <taxon>Kickxellomycotina</taxon>
        <taxon>Kickxellomycetes</taxon>
        <taxon>Kickxellales</taxon>
        <taxon>Kickxellaceae</taxon>
        <taxon>Coemansia</taxon>
    </lineage>
</organism>
<dbReference type="EMBL" id="JANBOH010000055">
    <property type="protein sequence ID" value="KAJ1646604.1"/>
    <property type="molecule type" value="Genomic_DNA"/>
</dbReference>
<feature type="region of interest" description="Disordered" evidence="1">
    <location>
        <begin position="268"/>
        <end position="385"/>
    </location>
</feature>
<dbReference type="PANTHER" id="PTHR24114:SF50">
    <property type="entry name" value="RNI-LIKE PROTEIN"/>
    <property type="match status" value="1"/>
</dbReference>
<name>A0A9W7XMJ7_9FUNG</name>
<dbReference type="InterPro" id="IPR032675">
    <property type="entry name" value="LRR_dom_sf"/>
</dbReference>
<dbReference type="AlphaFoldDB" id="A0A9W7XMJ7"/>
<dbReference type="InterPro" id="IPR001611">
    <property type="entry name" value="Leu-rich_rpt"/>
</dbReference>
<feature type="compositionally biased region" description="Low complexity" evidence="1">
    <location>
        <begin position="268"/>
        <end position="280"/>
    </location>
</feature>
<evidence type="ECO:0000313" key="3">
    <source>
        <dbReference type="Proteomes" id="UP001145021"/>
    </source>
</evidence>
<feature type="region of interest" description="Disordered" evidence="1">
    <location>
        <begin position="934"/>
        <end position="975"/>
    </location>
</feature>
<dbReference type="SUPFAM" id="SSF52047">
    <property type="entry name" value="RNI-like"/>
    <property type="match status" value="1"/>
</dbReference>
<feature type="compositionally biased region" description="Low complexity" evidence="1">
    <location>
        <begin position="288"/>
        <end position="297"/>
    </location>
</feature>
<dbReference type="Gene3D" id="3.80.10.10">
    <property type="entry name" value="Ribonuclease Inhibitor"/>
    <property type="match status" value="3"/>
</dbReference>
<accession>A0A9W7XMJ7</accession>
<feature type="compositionally biased region" description="Low complexity" evidence="1">
    <location>
        <begin position="946"/>
        <end position="955"/>
    </location>
</feature>
<feature type="region of interest" description="Disordered" evidence="1">
    <location>
        <begin position="653"/>
        <end position="674"/>
    </location>
</feature>
<comment type="caution">
    <text evidence="2">The sequence shown here is derived from an EMBL/GenBank/DDBJ whole genome shotgun (WGS) entry which is preliminary data.</text>
</comment>
<feature type="region of interest" description="Disordered" evidence="1">
    <location>
        <begin position="32"/>
        <end position="61"/>
    </location>
</feature>
<feature type="compositionally biased region" description="Acidic residues" evidence="1">
    <location>
        <begin position="311"/>
        <end position="321"/>
    </location>
</feature>
<feature type="compositionally biased region" description="Polar residues" evidence="1">
    <location>
        <begin position="45"/>
        <end position="58"/>
    </location>
</feature>
<feature type="compositionally biased region" description="Low complexity" evidence="1">
    <location>
        <begin position="102"/>
        <end position="127"/>
    </location>
</feature>
<dbReference type="SMART" id="SM00368">
    <property type="entry name" value="LRR_RI"/>
    <property type="match status" value="8"/>
</dbReference>
<gene>
    <name evidence="2" type="ORF">LPJ64_001940</name>
</gene>
<evidence type="ECO:0000313" key="2">
    <source>
        <dbReference type="EMBL" id="KAJ1646604.1"/>
    </source>
</evidence>
<reference evidence="2" key="1">
    <citation type="submission" date="2022-07" db="EMBL/GenBank/DDBJ databases">
        <title>Phylogenomic reconstructions and comparative analyses of Kickxellomycotina fungi.</title>
        <authorList>
            <person name="Reynolds N.K."/>
            <person name="Stajich J.E."/>
            <person name="Barry K."/>
            <person name="Grigoriev I.V."/>
            <person name="Crous P."/>
            <person name="Smith M.E."/>
        </authorList>
    </citation>
    <scope>NUCLEOTIDE SEQUENCE</scope>
    <source>
        <strain evidence="2">NBRC 105413</strain>
    </source>
</reference>
<evidence type="ECO:0008006" key="4">
    <source>
        <dbReference type="Google" id="ProtNLM"/>
    </source>
</evidence>
<feature type="region of interest" description="Disordered" evidence="1">
    <location>
        <begin position="89"/>
        <end position="157"/>
    </location>
</feature>
<evidence type="ECO:0000256" key="1">
    <source>
        <dbReference type="SAM" id="MobiDB-lite"/>
    </source>
</evidence>
<dbReference type="Pfam" id="PF13516">
    <property type="entry name" value="LRR_6"/>
    <property type="match status" value="1"/>
</dbReference>
<feature type="compositionally biased region" description="Basic and acidic residues" evidence="1">
    <location>
        <begin position="139"/>
        <end position="152"/>
    </location>
</feature>
<proteinExistence type="predicted"/>
<feature type="compositionally biased region" description="Basic residues" evidence="1">
    <location>
        <begin position="344"/>
        <end position="356"/>
    </location>
</feature>
<keyword evidence="3" id="KW-1185">Reference proteome</keyword>
<dbReference type="PANTHER" id="PTHR24114">
    <property type="entry name" value="LEUCINE RICH REPEAT FAMILY PROTEIN"/>
    <property type="match status" value="1"/>
</dbReference>
<feature type="compositionally biased region" description="Polar residues" evidence="1">
    <location>
        <begin position="372"/>
        <end position="385"/>
    </location>
</feature>
<dbReference type="InterPro" id="IPR052394">
    <property type="entry name" value="LRR-containing"/>
</dbReference>
<protein>
    <recommendedName>
        <fullName evidence="4">RNI-like protein</fullName>
    </recommendedName>
</protein>
<sequence>MSRPTRRHARKASATTAEEILLPAELMAGLTSTLSPATPPFAHMQLQTPKTAPASTVPTAIAASAPPLDKLQPMPDISALDLAPLFPAAAGSSPPNTPPPAAAAAAAAVAHDSQQDSASSPQTTAAPELAPVLEIPHAQPDKGILKAPKDDDANGSSKWSIWPGAKKWFSEAILPGARYDIPQHPTFAHGAGIPAASRSPTDDANETAALTRTAPSLDFERTTSFVPPLSQERIKSTEFWTNFALELDPSKLKRIRFSMPIIVTEFGSDSSSQYTTTDSDSGSESESDSSSSSSSSDPANRAAKEQKSNDNDMDDDGDQNSDDIPASSKIMAAAAQEPTDHLCRQKHASLRKHSRKPSCSNAVGTSYPEHPANTQSANTQSASSRTSLQWDVNALSQRQYRVQEVWELYERNCRSLDTEPVPSIEKTLLGHVRKGLPLGTLDLTSSQLNGAHMKCFADMLDLNFGLSKLELSHCGIDDDAVRLLAYSLLCNDSVRYLSLANNPRLRSDGVRYISILVRHSKQLHLLDISGVNIRKKSAGYLAAALAGLGANWSLGRGSMHRKPTACEQISLQALRMNSCGIKPAALSILASGIRLSPLQHLSLRLNSLNGSAGPILREMLYGDPPQLSLDKPSLPARRPVSVSLHALSDAQNYANDPASASPMPGGYPTDSPRVSRLRSLDLSQNDLGRAVMDLAEGLLWNTNLRSLILRQNKLQPATLAPFIECLGINRGLVYLDISRNPVCGPSPTVLEVLSQVVTQNHALKGLFMSNTGMTSEGAILLAECLPELQRLERLDVSENPAIDVAGLMALSASIKLNKSLICVEITVNTGDDVCSALEQGIAQTCIANMQRLDPSTSQSSSSLFGFELASPKQPWPLAELGPESEFPGVLETKVSGENDRYECTSLVTDVAAVKRFYHDPDPLSSHAEDDFSSLQAHCDDDDDNNKNNITNNNCNVAFKPIQSAKDPEQDINENT</sequence>
<dbReference type="Proteomes" id="UP001145021">
    <property type="component" value="Unassembled WGS sequence"/>
</dbReference>